<evidence type="ECO:0000313" key="2">
    <source>
        <dbReference type="EMBL" id="JAD85859.1"/>
    </source>
</evidence>
<reference evidence="2" key="1">
    <citation type="submission" date="2014-09" db="EMBL/GenBank/DDBJ databases">
        <authorList>
            <person name="Magalhaes I.L.F."/>
            <person name="Oliveira U."/>
            <person name="Santos F.R."/>
            <person name="Vidigal T.H.D.A."/>
            <person name="Brescovit A.D."/>
            <person name="Santos A.J."/>
        </authorList>
    </citation>
    <scope>NUCLEOTIDE SEQUENCE</scope>
    <source>
        <tissue evidence="2">Shoot tissue taken approximately 20 cm above the soil surface</tissue>
    </source>
</reference>
<dbReference type="AlphaFoldDB" id="A0A0A9DB92"/>
<name>A0A0A9DB92_ARUDO</name>
<dbReference type="EMBL" id="GBRH01212036">
    <property type="protein sequence ID" value="JAD85859.1"/>
    <property type="molecule type" value="Transcribed_RNA"/>
</dbReference>
<reference evidence="2" key="2">
    <citation type="journal article" date="2015" name="Data Brief">
        <title>Shoot transcriptome of the giant reed, Arundo donax.</title>
        <authorList>
            <person name="Barrero R.A."/>
            <person name="Guerrero F.D."/>
            <person name="Moolhuijzen P."/>
            <person name="Goolsby J.A."/>
            <person name="Tidwell J."/>
            <person name="Bellgard S.E."/>
            <person name="Bellgard M.I."/>
        </authorList>
    </citation>
    <scope>NUCLEOTIDE SEQUENCE</scope>
    <source>
        <tissue evidence="2">Shoot tissue taken approximately 20 cm above the soil surface</tissue>
    </source>
</reference>
<evidence type="ECO:0000256" key="1">
    <source>
        <dbReference type="SAM" id="MobiDB-lite"/>
    </source>
</evidence>
<sequence>MYKGILPAAGHFSKRTTGVATLLATSPAARGDEQEQGKSTSRWTDGSTRPRKQREARVVCLASWVSRASSEVYDGLADGEVPLHRPRQVEELRRDELEDLVHVDVVRRAREEEGRLHRSCVCSGLQNHTHPYIRKHMKL</sequence>
<feature type="compositionally biased region" description="Polar residues" evidence="1">
    <location>
        <begin position="37"/>
        <end position="47"/>
    </location>
</feature>
<proteinExistence type="predicted"/>
<protein>
    <submittedName>
        <fullName evidence="2">Uncharacterized protein</fullName>
    </submittedName>
</protein>
<feature type="region of interest" description="Disordered" evidence="1">
    <location>
        <begin position="25"/>
        <end position="54"/>
    </location>
</feature>
<accession>A0A0A9DB92</accession>
<organism evidence="2">
    <name type="scientific">Arundo donax</name>
    <name type="common">Giant reed</name>
    <name type="synonym">Donax arundinaceus</name>
    <dbReference type="NCBI Taxonomy" id="35708"/>
    <lineage>
        <taxon>Eukaryota</taxon>
        <taxon>Viridiplantae</taxon>
        <taxon>Streptophyta</taxon>
        <taxon>Embryophyta</taxon>
        <taxon>Tracheophyta</taxon>
        <taxon>Spermatophyta</taxon>
        <taxon>Magnoliopsida</taxon>
        <taxon>Liliopsida</taxon>
        <taxon>Poales</taxon>
        <taxon>Poaceae</taxon>
        <taxon>PACMAD clade</taxon>
        <taxon>Arundinoideae</taxon>
        <taxon>Arundineae</taxon>
        <taxon>Arundo</taxon>
    </lineage>
</organism>